<protein>
    <submittedName>
        <fullName evidence="1">Uncharacterized protein</fullName>
    </submittedName>
</protein>
<sequence length="164" mass="18512">MVDLEQVKQLLERGDVTELARYLARTYPQGLVGERDALVTLFMQTGMEHAQAVRWASRLEKEGHAHHLPGTSPRWIFTSRPVSLAALARMVKGEWGAFVGASDEAVEEALEFFERQLGVDHTTAQEIYRGLEAAGYVSVAYQEGPDYARDRVLFEFPEVFLKQV</sequence>
<dbReference type="EMBL" id="BJXN01000003">
    <property type="protein sequence ID" value="GEM89237.1"/>
    <property type="molecule type" value="Genomic_DNA"/>
</dbReference>
<dbReference type="RefSeq" id="WP_246104082.1">
    <property type="nucleotide sequence ID" value="NZ_BJXN01000003.1"/>
</dbReference>
<accession>A0A511RJH3</accession>
<proteinExistence type="predicted"/>
<name>A0A511RJH3_9DEIN</name>
<evidence type="ECO:0000313" key="2">
    <source>
        <dbReference type="Proteomes" id="UP000321827"/>
    </source>
</evidence>
<organism evidence="1 2">
    <name type="scientific">Oceanithermus desulfurans NBRC 100063</name>
    <dbReference type="NCBI Taxonomy" id="1227550"/>
    <lineage>
        <taxon>Bacteria</taxon>
        <taxon>Thermotogati</taxon>
        <taxon>Deinococcota</taxon>
        <taxon>Deinococci</taxon>
        <taxon>Thermales</taxon>
        <taxon>Thermaceae</taxon>
        <taxon>Oceanithermus</taxon>
    </lineage>
</organism>
<dbReference type="AlphaFoldDB" id="A0A511RJH3"/>
<dbReference type="Proteomes" id="UP000321827">
    <property type="component" value="Unassembled WGS sequence"/>
</dbReference>
<evidence type="ECO:0000313" key="1">
    <source>
        <dbReference type="EMBL" id="GEM89237.1"/>
    </source>
</evidence>
<reference evidence="1 2" key="1">
    <citation type="submission" date="2019-07" db="EMBL/GenBank/DDBJ databases">
        <title>Whole genome shotgun sequence of Oceanithermus desulfurans NBRC 100063.</title>
        <authorList>
            <person name="Hosoyama A."/>
            <person name="Uohara A."/>
            <person name="Ohji S."/>
            <person name="Ichikawa N."/>
        </authorList>
    </citation>
    <scope>NUCLEOTIDE SEQUENCE [LARGE SCALE GENOMIC DNA]</scope>
    <source>
        <strain evidence="1 2">NBRC 100063</strain>
    </source>
</reference>
<gene>
    <name evidence="1" type="ORF">ODE01S_06710</name>
</gene>
<comment type="caution">
    <text evidence="1">The sequence shown here is derived from an EMBL/GenBank/DDBJ whole genome shotgun (WGS) entry which is preliminary data.</text>
</comment>